<dbReference type="InterPro" id="IPR003409">
    <property type="entry name" value="MORN"/>
</dbReference>
<name>A0A024UPU6_9STRA</name>
<dbReference type="PANTHER" id="PTHR46917">
    <property type="entry name" value="MORN REPEAT-CONTAINING PROTEIN 2"/>
    <property type="match status" value="1"/>
</dbReference>
<dbReference type="PANTHER" id="PTHR46917:SF1">
    <property type="entry name" value="MORN REPEAT-CONTAINING PROTEIN 2"/>
    <property type="match status" value="1"/>
</dbReference>
<dbReference type="VEuPathDB" id="FungiDB:H310_00934"/>
<dbReference type="eggNOG" id="KOG0229">
    <property type="taxonomic scope" value="Eukaryota"/>
</dbReference>
<evidence type="ECO:0000256" key="1">
    <source>
        <dbReference type="ARBA" id="ARBA00022737"/>
    </source>
</evidence>
<dbReference type="STRING" id="157072.A0A024UPU6"/>
<protein>
    <recommendedName>
        <fullName evidence="3">MORN repeat-containing protein 5</fullName>
    </recommendedName>
</protein>
<accession>A0A024UPU6</accession>
<evidence type="ECO:0008006" key="3">
    <source>
        <dbReference type="Google" id="ProtNLM"/>
    </source>
</evidence>
<evidence type="ECO:0000313" key="2">
    <source>
        <dbReference type="EMBL" id="ETW08324.1"/>
    </source>
</evidence>
<reference evidence="2" key="1">
    <citation type="submission" date="2013-12" db="EMBL/GenBank/DDBJ databases">
        <title>The Genome Sequence of Aphanomyces invadans NJM9701.</title>
        <authorList>
            <consortium name="The Broad Institute Genomics Platform"/>
            <person name="Russ C."/>
            <person name="Tyler B."/>
            <person name="van West P."/>
            <person name="Dieguez-Uribeondo J."/>
            <person name="Young S.K."/>
            <person name="Zeng Q."/>
            <person name="Gargeya S."/>
            <person name="Fitzgerald M."/>
            <person name="Abouelleil A."/>
            <person name="Alvarado L."/>
            <person name="Chapman S.B."/>
            <person name="Gainer-Dewar J."/>
            <person name="Goldberg J."/>
            <person name="Griggs A."/>
            <person name="Gujja S."/>
            <person name="Hansen M."/>
            <person name="Howarth C."/>
            <person name="Imamovic A."/>
            <person name="Ireland A."/>
            <person name="Larimer J."/>
            <person name="McCowan C."/>
            <person name="Murphy C."/>
            <person name="Pearson M."/>
            <person name="Poon T.W."/>
            <person name="Priest M."/>
            <person name="Roberts A."/>
            <person name="Saif S."/>
            <person name="Shea T."/>
            <person name="Sykes S."/>
            <person name="Wortman J."/>
            <person name="Nusbaum C."/>
            <person name="Birren B."/>
        </authorList>
    </citation>
    <scope>NUCLEOTIDE SEQUENCE [LARGE SCALE GENOMIC DNA]</scope>
    <source>
        <strain evidence="2">NJM9701</strain>
    </source>
</reference>
<dbReference type="Gene3D" id="2.20.110.10">
    <property type="entry name" value="Histone H3 K4-specific methyltransferase SET7/9 N-terminal domain"/>
    <property type="match status" value="2"/>
</dbReference>
<gene>
    <name evidence="2" type="ORF">H310_00934</name>
</gene>
<dbReference type="SUPFAM" id="SSF82185">
    <property type="entry name" value="Histone H3 K4-specific methyltransferase SET7/9 N-terminal domain"/>
    <property type="match status" value="1"/>
</dbReference>
<dbReference type="Pfam" id="PF02493">
    <property type="entry name" value="MORN"/>
    <property type="match status" value="4"/>
</dbReference>
<dbReference type="InterPro" id="IPR052849">
    <property type="entry name" value="MORN_repeat_protein"/>
</dbReference>
<dbReference type="AlphaFoldDB" id="A0A024UPU6"/>
<dbReference type="RefSeq" id="XP_008862129.1">
    <property type="nucleotide sequence ID" value="XM_008863907.1"/>
</dbReference>
<dbReference type="OrthoDB" id="437960at2759"/>
<dbReference type="GeneID" id="20077984"/>
<proteinExistence type="predicted"/>
<dbReference type="SMART" id="SM00698">
    <property type="entry name" value="MORN"/>
    <property type="match status" value="4"/>
</dbReference>
<organism evidence="2">
    <name type="scientific">Aphanomyces invadans</name>
    <dbReference type="NCBI Taxonomy" id="157072"/>
    <lineage>
        <taxon>Eukaryota</taxon>
        <taxon>Sar</taxon>
        <taxon>Stramenopiles</taxon>
        <taxon>Oomycota</taxon>
        <taxon>Saprolegniomycetes</taxon>
        <taxon>Saprolegniales</taxon>
        <taxon>Verrucalvaceae</taxon>
        <taxon>Aphanomyces</taxon>
    </lineage>
</organism>
<keyword evidence="1" id="KW-0677">Repeat</keyword>
<dbReference type="EMBL" id="KI913953">
    <property type="protein sequence ID" value="ETW08324.1"/>
    <property type="molecule type" value="Genomic_DNA"/>
</dbReference>
<sequence>MSKKAAAVADVVEEPVVDSVPETSGSGAFHFPDGSRYEGEYQSFNQVVMRHGMGTFINGPEKYTGAWQKDQMEGKGVYYFASGAFFEGEFRNNLFVGDGEYRWSDGATYVGQWSHSKMHGTGCYKDKDGVEWKGSFVNGKYDNGRAFLTLR</sequence>